<keyword evidence="1" id="KW-1133">Transmembrane helix</keyword>
<evidence type="ECO:0000313" key="2">
    <source>
        <dbReference type="EMBL" id="MDI1229772.1"/>
    </source>
</evidence>
<dbReference type="Proteomes" id="UP001160519">
    <property type="component" value="Unassembled WGS sequence"/>
</dbReference>
<feature type="transmembrane region" description="Helical" evidence="1">
    <location>
        <begin position="12"/>
        <end position="45"/>
    </location>
</feature>
<keyword evidence="1" id="KW-0812">Transmembrane</keyword>
<keyword evidence="1" id="KW-0472">Membrane</keyword>
<name>A0AA43Q3K1_9GAMM</name>
<accession>A0AA43Q3K1</accession>
<evidence type="ECO:0000313" key="3">
    <source>
        <dbReference type="Proteomes" id="UP001160519"/>
    </source>
</evidence>
<sequence length="56" mass="6347">MKIVKMPRPMRMVWGSLVAYWLAGMINPAFVAIAVMIALFIPVLFVDPLFPSRPEN</sequence>
<organism evidence="2 3">
    <name type="scientific">Candidatus Methylobacter titanis</name>
    <dbReference type="NCBI Taxonomy" id="3053457"/>
    <lineage>
        <taxon>Bacteria</taxon>
        <taxon>Pseudomonadati</taxon>
        <taxon>Pseudomonadota</taxon>
        <taxon>Gammaproteobacteria</taxon>
        <taxon>Methylococcales</taxon>
        <taxon>Methylococcaceae</taxon>
        <taxon>Methylobacter</taxon>
    </lineage>
</organism>
<keyword evidence="3" id="KW-1185">Reference proteome</keyword>
<dbReference type="AlphaFoldDB" id="A0AA43Q3K1"/>
<protein>
    <submittedName>
        <fullName evidence="2">Uncharacterized protein</fullName>
    </submittedName>
</protein>
<dbReference type="EMBL" id="JAQSDF010000002">
    <property type="protein sequence ID" value="MDI1229772.1"/>
    <property type="molecule type" value="Genomic_DNA"/>
</dbReference>
<gene>
    <name evidence="2" type="ORF">PSU93_01305</name>
</gene>
<comment type="caution">
    <text evidence="2">The sequence shown here is derived from an EMBL/GenBank/DDBJ whole genome shotgun (WGS) entry which is preliminary data.</text>
</comment>
<evidence type="ECO:0000256" key="1">
    <source>
        <dbReference type="SAM" id="Phobius"/>
    </source>
</evidence>
<reference evidence="2" key="1">
    <citation type="submission" date="2023-01" db="EMBL/GenBank/DDBJ databases">
        <title>Biogeochemical cycle of methane in antarctic sediments.</title>
        <authorList>
            <person name="Roldan D.M."/>
            <person name="Menes R.J."/>
        </authorList>
    </citation>
    <scope>NUCLEOTIDE SEQUENCE [LARGE SCALE GENOMIC DNA]</scope>
    <source>
        <strain evidence="2">K-2018 MAG008</strain>
    </source>
</reference>
<proteinExistence type="predicted"/>